<keyword evidence="8" id="KW-0031">Aminopeptidase</keyword>
<dbReference type="GO" id="GO:0005737">
    <property type="term" value="C:cytoplasm"/>
    <property type="evidence" value="ECO:0007669"/>
    <property type="project" value="UniProtKB-ARBA"/>
</dbReference>
<dbReference type="GO" id="GO:0070006">
    <property type="term" value="F:metalloaminopeptidase activity"/>
    <property type="evidence" value="ECO:0007669"/>
    <property type="project" value="InterPro"/>
</dbReference>
<feature type="domain" description="Peptidase M24" evidence="5">
    <location>
        <begin position="312"/>
        <end position="522"/>
    </location>
</feature>
<evidence type="ECO:0000256" key="1">
    <source>
        <dbReference type="ARBA" id="ARBA00008766"/>
    </source>
</evidence>
<dbReference type="EC" id="3.4.11.9" evidence="8"/>
<evidence type="ECO:0000259" key="6">
    <source>
        <dbReference type="Pfam" id="PF01321"/>
    </source>
</evidence>
<dbReference type="SUPFAM" id="SSF55920">
    <property type="entry name" value="Creatinase/aminopeptidase"/>
    <property type="match status" value="1"/>
</dbReference>
<dbReference type="InterPro" id="IPR036005">
    <property type="entry name" value="Creatinase/aminopeptidase-like"/>
</dbReference>
<dbReference type="InterPro" id="IPR029149">
    <property type="entry name" value="Creatin/AminoP/Spt16_N"/>
</dbReference>
<dbReference type="PANTHER" id="PTHR43763:SF6">
    <property type="entry name" value="XAA-PRO AMINOPEPTIDASE 1"/>
    <property type="match status" value="1"/>
</dbReference>
<dbReference type="InterPro" id="IPR000994">
    <property type="entry name" value="Pept_M24"/>
</dbReference>
<evidence type="ECO:0000259" key="5">
    <source>
        <dbReference type="Pfam" id="PF00557"/>
    </source>
</evidence>
<feature type="domain" description="Peptidase M24 C-terminal" evidence="7">
    <location>
        <begin position="535"/>
        <end position="594"/>
    </location>
</feature>
<dbReference type="Pfam" id="PF01321">
    <property type="entry name" value="Creatinase_N"/>
    <property type="match status" value="1"/>
</dbReference>
<dbReference type="FunFam" id="3.90.230.10:FF:000007">
    <property type="entry name" value="Xaa-Pro aminopeptidase P"/>
    <property type="match status" value="1"/>
</dbReference>
<proteinExistence type="inferred from homology"/>
<dbReference type="Proteomes" id="UP000535415">
    <property type="component" value="Unassembled WGS sequence"/>
</dbReference>
<accession>A0A7W9BM25</accession>
<evidence type="ECO:0000256" key="2">
    <source>
        <dbReference type="ARBA" id="ARBA00022723"/>
    </source>
</evidence>
<dbReference type="InterPro" id="IPR033740">
    <property type="entry name" value="Pept_M24B"/>
</dbReference>
<dbReference type="Pfam" id="PF00557">
    <property type="entry name" value="Peptidase_M24"/>
    <property type="match status" value="1"/>
</dbReference>
<dbReference type="RefSeq" id="WP_183529445.1">
    <property type="nucleotide sequence ID" value="NZ_JACIJM010000006.1"/>
</dbReference>
<name>A0A7W9BM25_9RHOB</name>
<dbReference type="GO" id="GO:0046872">
    <property type="term" value="F:metal ion binding"/>
    <property type="evidence" value="ECO:0007669"/>
    <property type="project" value="UniProtKB-KW"/>
</dbReference>
<keyword evidence="3 8" id="KW-0378">Hydrolase</keyword>
<dbReference type="InterPro" id="IPR032416">
    <property type="entry name" value="Peptidase_M24_C"/>
</dbReference>
<comment type="similarity">
    <text evidence="1">Belongs to the peptidase M24B family.</text>
</comment>
<dbReference type="InterPro" id="IPR000587">
    <property type="entry name" value="Creatinase_N"/>
</dbReference>
<evidence type="ECO:0000313" key="9">
    <source>
        <dbReference type="Proteomes" id="UP000535415"/>
    </source>
</evidence>
<dbReference type="SUPFAM" id="SSF53092">
    <property type="entry name" value="Creatinase/prolidase N-terminal domain"/>
    <property type="match status" value="1"/>
</dbReference>
<dbReference type="AlphaFoldDB" id="A0A7W9BM25"/>
<keyword evidence="4" id="KW-0464">Manganese</keyword>
<dbReference type="PANTHER" id="PTHR43763">
    <property type="entry name" value="XAA-PRO AMINOPEPTIDASE 1"/>
    <property type="match status" value="1"/>
</dbReference>
<dbReference type="Pfam" id="PF16189">
    <property type="entry name" value="Creatinase_N_2"/>
    <property type="match status" value="1"/>
</dbReference>
<dbReference type="InterPro" id="IPR050422">
    <property type="entry name" value="X-Pro_aminopeptidase_P"/>
</dbReference>
<dbReference type="Gene3D" id="3.90.230.10">
    <property type="entry name" value="Creatinase/methionine aminopeptidase superfamily"/>
    <property type="match status" value="1"/>
</dbReference>
<evidence type="ECO:0000256" key="4">
    <source>
        <dbReference type="ARBA" id="ARBA00023211"/>
    </source>
</evidence>
<reference evidence="8 9" key="1">
    <citation type="submission" date="2020-08" db="EMBL/GenBank/DDBJ databases">
        <title>Genomic Encyclopedia of Type Strains, Phase IV (KMG-IV): sequencing the most valuable type-strain genomes for metagenomic binning, comparative biology and taxonomic classification.</title>
        <authorList>
            <person name="Goeker M."/>
        </authorList>
    </citation>
    <scope>NUCLEOTIDE SEQUENCE [LARGE SCALE GENOMIC DNA]</scope>
    <source>
        <strain evidence="8 9">DSM 101064</strain>
    </source>
</reference>
<keyword evidence="9" id="KW-1185">Reference proteome</keyword>
<evidence type="ECO:0000259" key="7">
    <source>
        <dbReference type="Pfam" id="PF16188"/>
    </source>
</evidence>
<dbReference type="EMBL" id="JACIJM010000006">
    <property type="protein sequence ID" value="MBB5722821.1"/>
    <property type="molecule type" value="Genomic_DNA"/>
</dbReference>
<evidence type="ECO:0000313" key="8">
    <source>
        <dbReference type="EMBL" id="MBB5722821.1"/>
    </source>
</evidence>
<keyword evidence="8" id="KW-0645">Protease</keyword>
<keyword evidence="2" id="KW-0479">Metal-binding</keyword>
<feature type="domain" description="Creatinase N-terminal" evidence="6">
    <location>
        <begin position="17"/>
        <end position="152"/>
    </location>
</feature>
<dbReference type="Pfam" id="PF16188">
    <property type="entry name" value="Peptidase_M24_C"/>
    <property type="match status" value="1"/>
</dbReference>
<organism evidence="8 9">
    <name type="scientific">Yoonia ponticola</name>
    <dbReference type="NCBI Taxonomy" id="1524255"/>
    <lineage>
        <taxon>Bacteria</taxon>
        <taxon>Pseudomonadati</taxon>
        <taxon>Pseudomonadota</taxon>
        <taxon>Alphaproteobacteria</taxon>
        <taxon>Rhodobacterales</taxon>
        <taxon>Paracoccaceae</taxon>
        <taxon>Yoonia</taxon>
    </lineage>
</organism>
<protein>
    <submittedName>
        <fullName evidence="8">Xaa-Pro aminopeptidase</fullName>
        <ecNumber evidence="8">3.4.11.9</ecNumber>
    </submittedName>
</protein>
<dbReference type="Gene3D" id="3.40.350.10">
    <property type="entry name" value="Creatinase/prolidase N-terminal domain"/>
    <property type="match status" value="2"/>
</dbReference>
<sequence length="594" mass="64792">MFQTFDVSSTPEQGPARLSALRPELKDIGVDGFLVPRADVHQGEYVAPRDARLEWLTGFSGSAGFCAVLPDVAGMFIDGRYRLQVRSQVADVFTPVHWPEVQLGDWLRENAAAKAVIGFDPWLHTVADIDAHREALSDTQITLAPIANAVDQIWTDQPPAPMAPFTAHPLQLSGEEHARKRARLAKDLKADACILTLPDSIAWLLNIRGTDIKRNPVPHAFAILEKSGRVALFARAGKADAIAEHLGADVQVHGWDAFDGYVAALKGSVQIDPKSCPYAIKPLITNAKLIEAADPCSLPKACKNPVEIQGSRDAHIRDAVAMVRFLAWVDAEAPSGNLTEIDVVKSLEGFRRDTNALRDISFETISGAGPNGAIVHYRVSEDSNREVKTGELLLVDSGGQYQDGTTDITRTMIVGEPSDEHRVCYTRVLRGMIAVSMARFPKGVAGSHLDALARTPLWQAGQDYDHGTGHGVGSYLSVHEGPQGISRRATTPLEAGMILSNEPGYYREGAFGIRIENLIVVKQASPLPGADARDMLDFETLTHVPLDRRLIIADELSDAERDWIDQYHADTLRLLADRIDSTTKDWLIAACAPL</sequence>
<dbReference type="CDD" id="cd01085">
    <property type="entry name" value="APP"/>
    <property type="match status" value="1"/>
</dbReference>
<gene>
    <name evidence="8" type="ORF">FHS72_002451</name>
</gene>
<comment type="caution">
    <text evidence="8">The sequence shown here is derived from an EMBL/GenBank/DDBJ whole genome shotgun (WGS) entry which is preliminary data.</text>
</comment>
<evidence type="ECO:0000256" key="3">
    <source>
        <dbReference type="ARBA" id="ARBA00022801"/>
    </source>
</evidence>